<dbReference type="AlphaFoldDB" id="A0A0N4UVD7"/>
<name>A0A0N4UVD7_ENTVE</name>
<reference evidence="4" key="1">
    <citation type="submission" date="2017-02" db="UniProtKB">
        <authorList>
            <consortium name="WormBaseParasite"/>
        </authorList>
    </citation>
    <scope>IDENTIFICATION</scope>
</reference>
<protein>
    <submittedName>
        <fullName evidence="4">MSP domain-containing protein</fullName>
    </submittedName>
</protein>
<dbReference type="OrthoDB" id="445326at2759"/>
<evidence type="ECO:0000313" key="2">
    <source>
        <dbReference type="EMBL" id="VDD85964.1"/>
    </source>
</evidence>
<reference evidence="2 3" key="2">
    <citation type="submission" date="2018-10" db="EMBL/GenBank/DDBJ databases">
        <authorList>
            <consortium name="Pathogen Informatics"/>
        </authorList>
    </citation>
    <scope>NUCLEOTIDE SEQUENCE [LARGE SCALE GENOMIC DNA]</scope>
</reference>
<evidence type="ECO:0000313" key="3">
    <source>
        <dbReference type="Proteomes" id="UP000274131"/>
    </source>
</evidence>
<organism evidence="4">
    <name type="scientific">Enterobius vermicularis</name>
    <name type="common">Human pinworm</name>
    <dbReference type="NCBI Taxonomy" id="51028"/>
    <lineage>
        <taxon>Eukaryota</taxon>
        <taxon>Metazoa</taxon>
        <taxon>Ecdysozoa</taxon>
        <taxon>Nematoda</taxon>
        <taxon>Chromadorea</taxon>
        <taxon>Rhabditida</taxon>
        <taxon>Spirurina</taxon>
        <taxon>Oxyuridomorpha</taxon>
        <taxon>Oxyuroidea</taxon>
        <taxon>Oxyuridae</taxon>
        <taxon>Enterobius</taxon>
    </lineage>
</organism>
<feature type="domain" description="ARC105/Med15 mediator subunit C-terminal" evidence="1">
    <location>
        <begin position="104"/>
        <end position="191"/>
    </location>
</feature>
<dbReference type="Pfam" id="PF21539">
    <property type="entry name" value="Med15_C"/>
    <property type="match status" value="1"/>
</dbReference>
<dbReference type="InterPro" id="IPR048386">
    <property type="entry name" value="Med15_C"/>
</dbReference>
<proteinExistence type="predicted"/>
<keyword evidence="3" id="KW-1185">Reference proteome</keyword>
<dbReference type="EMBL" id="UXUI01007169">
    <property type="protein sequence ID" value="VDD85964.1"/>
    <property type="molecule type" value="Genomic_DNA"/>
</dbReference>
<accession>A0A0N4UVD7</accession>
<evidence type="ECO:0000313" key="4">
    <source>
        <dbReference type="WBParaSite" id="EVEC_0000139901-mRNA-1"/>
    </source>
</evidence>
<evidence type="ECO:0000259" key="1">
    <source>
        <dbReference type="Pfam" id="PF21539"/>
    </source>
</evidence>
<gene>
    <name evidence="2" type="ORF">EVEC_LOCUS1107</name>
</gene>
<sequence length="207" mass="23559">MPMDLPSTFVLPDPWAELRQFSIRPPDSTNKENENSLKRPATPMECHAIKRLKKDSGMGLQQVKLEPFEEATYKDEYRYEDSYDARGFDIQDGCFAIRCKNGTRIDPDLAPVSSECSEVQILVENEILLVPPLRIVVPVNYPETGATVWSDPRVTNDPTLMELNSQFDKHLVMTPDANSIPQILHAWKVASHYIYKSSASARRSRFS</sequence>
<dbReference type="Proteomes" id="UP000274131">
    <property type="component" value="Unassembled WGS sequence"/>
</dbReference>
<dbReference type="WBParaSite" id="EVEC_0000139901-mRNA-1">
    <property type="protein sequence ID" value="EVEC_0000139901-mRNA-1"/>
    <property type="gene ID" value="EVEC_0000139901"/>
</dbReference>